<organism evidence="2 3">
    <name type="scientific">Aquamicrobium soli</name>
    <dbReference type="NCBI Taxonomy" id="1811518"/>
    <lineage>
        <taxon>Bacteria</taxon>
        <taxon>Pseudomonadati</taxon>
        <taxon>Pseudomonadota</taxon>
        <taxon>Alphaproteobacteria</taxon>
        <taxon>Hyphomicrobiales</taxon>
        <taxon>Phyllobacteriaceae</taxon>
        <taxon>Aquamicrobium</taxon>
    </lineage>
</organism>
<reference evidence="3" key="1">
    <citation type="journal article" date="2019" name="Int. J. Syst. Evol. Microbiol.">
        <title>The Global Catalogue of Microorganisms (GCM) 10K type strain sequencing project: providing services to taxonomists for standard genome sequencing and annotation.</title>
        <authorList>
            <consortium name="The Broad Institute Genomics Platform"/>
            <consortium name="The Broad Institute Genome Sequencing Center for Infectious Disease"/>
            <person name="Wu L."/>
            <person name="Ma J."/>
        </authorList>
    </citation>
    <scope>NUCLEOTIDE SEQUENCE [LARGE SCALE GENOMIC DNA]</scope>
    <source>
        <strain evidence="3">KCTC 52165</strain>
    </source>
</reference>
<dbReference type="Gene3D" id="3.40.430.10">
    <property type="entry name" value="Dihydrofolate Reductase, subunit A"/>
    <property type="match status" value="1"/>
</dbReference>
<dbReference type="InterPro" id="IPR024072">
    <property type="entry name" value="DHFR-like_dom_sf"/>
</dbReference>
<dbReference type="InterPro" id="IPR050765">
    <property type="entry name" value="Riboflavin_Biosynth_HTPR"/>
</dbReference>
<dbReference type="Pfam" id="PF01872">
    <property type="entry name" value="RibD_C"/>
    <property type="match status" value="1"/>
</dbReference>
<name>A0ABV7KF37_9HYPH</name>
<dbReference type="Proteomes" id="UP001595583">
    <property type="component" value="Unassembled WGS sequence"/>
</dbReference>
<keyword evidence="3" id="KW-1185">Reference proteome</keyword>
<evidence type="ECO:0000313" key="2">
    <source>
        <dbReference type="EMBL" id="MFC3208312.1"/>
    </source>
</evidence>
<feature type="domain" description="Bacterial bifunctional deaminase-reductase C-terminal" evidence="1">
    <location>
        <begin position="3"/>
        <end position="185"/>
    </location>
</feature>
<dbReference type="EMBL" id="JBHRTK010000022">
    <property type="protein sequence ID" value="MFC3208312.1"/>
    <property type="molecule type" value="Genomic_DNA"/>
</dbReference>
<dbReference type="InterPro" id="IPR002734">
    <property type="entry name" value="RibDG_C"/>
</dbReference>
<sequence length="201" mass="21655">MRKIKASTFVSLDGVMQAPGGPEEDRSGGFRFGGWTVPYADDTTGAAVGEILAEPYDLLLGRTTYDIFAAYWPNITNHPIADRFNAATKYVATSSPGTLNWQNSQPLTGDVTAALRELKKQDGPDLLIQGSGKLAHTLFASDLIDTFTLLIFPVLLGKGKRLFDDGAMPAAFRQTRSQTSGKGVIIATYERGGEVETGSFM</sequence>
<dbReference type="PANTHER" id="PTHR38011">
    <property type="entry name" value="DIHYDROFOLATE REDUCTASE FAMILY PROTEIN (AFU_ORTHOLOGUE AFUA_8G06820)"/>
    <property type="match status" value="1"/>
</dbReference>
<evidence type="ECO:0000313" key="3">
    <source>
        <dbReference type="Proteomes" id="UP001595583"/>
    </source>
</evidence>
<gene>
    <name evidence="2" type="ORF">ACFOHJ_18980</name>
</gene>
<accession>A0ABV7KF37</accession>
<protein>
    <submittedName>
        <fullName evidence="2">Dihydrofolate reductase family protein</fullName>
    </submittedName>
</protein>
<dbReference type="PANTHER" id="PTHR38011:SF2">
    <property type="entry name" value="BIFUNCTIONAL DEAMINASE-REDUCTASE DOMAIN PROTEIN"/>
    <property type="match status" value="1"/>
</dbReference>
<comment type="caution">
    <text evidence="2">The sequence shown here is derived from an EMBL/GenBank/DDBJ whole genome shotgun (WGS) entry which is preliminary data.</text>
</comment>
<dbReference type="RefSeq" id="WP_378223417.1">
    <property type="nucleotide sequence ID" value="NZ_JBHRTK010000022.1"/>
</dbReference>
<dbReference type="SUPFAM" id="SSF53597">
    <property type="entry name" value="Dihydrofolate reductase-like"/>
    <property type="match status" value="1"/>
</dbReference>
<proteinExistence type="predicted"/>
<evidence type="ECO:0000259" key="1">
    <source>
        <dbReference type="Pfam" id="PF01872"/>
    </source>
</evidence>